<accession>A0A8E1WK56</accession>
<dbReference type="AlphaFoldDB" id="A0A8E1WK56"/>
<evidence type="ECO:0000313" key="2">
    <source>
        <dbReference type="Proteomes" id="UP000532373"/>
    </source>
</evidence>
<reference evidence="1 2" key="1">
    <citation type="submission" date="2020-08" db="EMBL/GenBank/DDBJ databases">
        <title>Genomic Encyclopedia of Type Strains, Phase IV (KMG-IV): sequencing the most valuable type-strain genomes for metagenomic binning, comparative biology and taxonomic classification.</title>
        <authorList>
            <person name="Goeker M."/>
        </authorList>
    </citation>
    <scope>NUCLEOTIDE SEQUENCE [LARGE SCALE GENOMIC DNA]</scope>
    <source>
        <strain evidence="1 2">DSM 17454</strain>
    </source>
</reference>
<sequence length="174" mass="18451">MSAATNSSRTLEKAMKRIGAIALCLAAVSPAMAMEIRYSANSGKFEAIRIDSDQPETDSLLYAVCVTPAMFEVLIGDELKFGSGDHEPVSATLSDGTLSTKVDGVSVRSPDYEMTGGTMLLTTLEPKGRAWRILTSGKKIEIRPKGGEPETVSLGKAATDALERDEVRLGIAGL</sequence>
<gene>
    <name evidence="1" type="ORF">HNQ96_005343</name>
</gene>
<organism evidence="1 2">
    <name type="scientific">Aminobacter carboxidus</name>
    <dbReference type="NCBI Taxonomy" id="376165"/>
    <lineage>
        <taxon>Bacteria</taxon>
        <taxon>Pseudomonadati</taxon>
        <taxon>Pseudomonadota</taxon>
        <taxon>Alphaproteobacteria</taxon>
        <taxon>Hyphomicrobiales</taxon>
        <taxon>Phyllobacteriaceae</taxon>
        <taxon>Aminobacter</taxon>
    </lineage>
</organism>
<evidence type="ECO:0000313" key="1">
    <source>
        <dbReference type="EMBL" id="MBB6469453.1"/>
    </source>
</evidence>
<dbReference type="RefSeq" id="WP_184772842.1">
    <property type="nucleotide sequence ID" value="NZ_JACHGI010000016.1"/>
</dbReference>
<proteinExistence type="predicted"/>
<protein>
    <submittedName>
        <fullName evidence="1">Uncharacterized protein</fullName>
    </submittedName>
</protein>
<comment type="caution">
    <text evidence="1">The sequence shown here is derived from an EMBL/GenBank/DDBJ whole genome shotgun (WGS) entry which is preliminary data.</text>
</comment>
<dbReference type="Proteomes" id="UP000532373">
    <property type="component" value="Unassembled WGS sequence"/>
</dbReference>
<dbReference type="EMBL" id="JACHGI010000016">
    <property type="protein sequence ID" value="MBB6469453.1"/>
    <property type="molecule type" value="Genomic_DNA"/>
</dbReference>
<name>A0A8E1WK56_9HYPH</name>